<dbReference type="Gramene" id="OB11G20390.1">
    <property type="protein sequence ID" value="OB11G20390.1"/>
    <property type="gene ID" value="OB11G20390"/>
</dbReference>
<sequence>MAKMPHNSLFLWSQPQNLNTWFFPYCHKSVIFFFISKFLASLEATYGYYEKLLNCIVLMKGHNHGARVCK</sequence>
<dbReference type="HOGENOM" id="CLU_2761820_0_0_1"/>
<accession>J3N8A3</accession>
<reference evidence="1" key="2">
    <citation type="submission" date="2013-04" db="UniProtKB">
        <authorList>
            <consortium name="EnsemblPlants"/>
        </authorList>
    </citation>
    <scope>IDENTIFICATION</scope>
</reference>
<evidence type="ECO:0000313" key="2">
    <source>
        <dbReference type="Proteomes" id="UP000006038"/>
    </source>
</evidence>
<keyword evidence="2" id="KW-1185">Reference proteome</keyword>
<protein>
    <submittedName>
        <fullName evidence="1">Uncharacterized protein</fullName>
    </submittedName>
</protein>
<name>J3N8A3_ORYBR</name>
<reference evidence="1" key="1">
    <citation type="journal article" date="2013" name="Nat. Commun.">
        <title>Whole-genome sequencing of Oryza brachyantha reveals mechanisms underlying Oryza genome evolution.</title>
        <authorList>
            <person name="Chen J."/>
            <person name="Huang Q."/>
            <person name="Gao D."/>
            <person name="Wang J."/>
            <person name="Lang Y."/>
            <person name="Liu T."/>
            <person name="Li B."/>
            <person name="Bai Z."/>
            <person name="Luis Goicoechea J."/>
            <person name="Liang C."/>
            <person name="Chen C."/>
            <person name="Zhang W."/>
            <person name="Sun S."/>
            <person name="Liao Y."/>
            <person name="Zhang X."/>
            <person name="Yang L."/>
            <person name="Song C."/>
            <person name="Wang M."/>
            <person name="Shi J."/>
            <person name="Liu G."/>
            <person name="Liu J."/>
            <person name="Zhou H."/>
            <person name="Zhou W."/>
            <person name="Yu Q."/>
            <person name="An N."/>
            <person name="Chen Y."/>
            <person name="Cai Q."/>
            <person name="Wang B."/>
            <person name="Liu B."/>
            <person name="Min J."/>
            <person name="Huang Y."/>
            <person name="Wu H."/>
            <person name="Li Z."/>
            <person name="Zhang Y."/>
            <person name="Yin Y."/>
            <person name="Song W."/>
            <person name="Jiang J."/>
            <person name="Jackson S.A."/>
            <person name="Wing R.A."/>
            <person name="Wang J."/>
            <person name="Chen M."/>
        </authorList>
    </citation>
    <scope>NUCLEOTIDE SEQUENCE [LARGE SCALE GENOMIC DNA]</scope>
    <source>
        <strain evidence="1">cv. IRGC 101232</strain>
    </source>
</reference>
<dbReference type="EnsemblPlants" id="OB11G20390.1">
    <property type="protein sequence ID" value="OB11G20390.1"/>
    <property type="gene ID" value="OB11G20390"/>
</dbReference>
<organism evidence="1">
    <name type="scientific">Oryza brachyantha</name>
    <name type="common">malo sina</name>
    <dbReference type="NCBI Taxonomy" id="4533"/>
    <lineage>
        <taxon>Eukaryota</taxon>
        <taxon>Viridiplantae</taxon>
        <taxon>Streptophyta</taxon>
        <taxon>Embryophyta</taxon>
        <taxon>Tracheophyta</taxon>
        <taxon>Spermatophyta</taxon>
        <taxon>Magnoliopsida</taxon>
        <taxon>Liliopsida</taxon>
        <taxon>Poales</taxon>
        <taxon>Poaceae</taxon>
        <taxon>BOP clade</taxon>
        <taxon>Oryzoideae</taxon>
        <taxon>Oryzeae</taxon>
        <taxon>Oryzinae</taxon>
        <taxon>Oryza</taxon>
    </lineage>
</organism>
<proteinExistence type="predicted"/>
<dbReference type="Proteomes" id="UP000006038">
    <property type="component" value="Chromosome 11"/>
</dbReference>
<evidence type="ECO:0000313" key="1">
    <source>
        <dbReference type="EnsemblPlants" id="OB11G20390.1"/>
    </source>
</evidence>
<dbReference type="AlphaFoldDB" id="J3N8A3"/>